<evidence type="ECO:0000256" key="1">
    <source>
        <dbReference type="ARBA" id="ARBA00011073"/>
    </source>
</evidence>
<evidence type="ECO:0000256" key="5">
    <source>
        <dbReference type="PROSITE-ProRule" id="PRU01240"/>
    </source>
</evidence>
<feature type="region of interest" description="Disordered" evidence="6">
    <location>
        <begin position="289"/>
        <end position="314"/>
    </location>
</feature>
<dbReference type="Proteomes" id="UP000576393">
    <property type="component" value="Unassembled WGS sequence"/>
</dbReference>
<dbReference type="SUPFAM" id="SSF52743">
    <property type="entry name" value="Subtilisin-like"/>
    <property type="match status" value="1"/>
</dbReference>
<dbReference type="Pfam" id="PF00082">
    <property type="entry name" value="Peptidase_S8"/>
    <property type="match status" value="1"/>
</dbReference>
<protein>
    <submittedName>
        <fullName evidence="8">Subtilisin family serine protease</fullName>
    </submittedName>
</protein>
<dbReference type="PROSITE" id="PS00137">
    <property type="entry name" value="SUBTILASE_HIS"/>
    <property type="match status" value="1"/>
</dbReference>
<evidence type="ECO:0000256" key="3">
    <source>
        <dbReference type="ARBA" id="ARBA00022801"/>
    </source>
</evidence>
<dbReference type="GO" id="GO:0006508">
    <property type="term" value="P:proteolysis"/>
    <property type="evidence" value="ECO:0007669"/>
    <property type="project" value="UniProtKB-KW"/>
</dbReference>
<dbReference type="InterPro" id="IPR022398">
    <property type="entry name" value="Peptidase_S8_His-AS"/>
</dbReference>
<dbReference type="PANTHER" id="PTHR43399">
    <property type="entry name" value="SUBTILISIN-RELATED"/>
    <property type="match status" value="1"/>
</dbReference>
<dbReference type="RefSeq" id="WP_246423899.1">
    <property type="nucleotide sequence ID" value="NZ_JACCCO010000001.1"/>
</dbReference>
<evidence type="ECO:0000256" key="4">
    <source>
        <dbReference type="ARBA" id="ARBA00022825"/>
    </source>
</evidence>
<evidence type="ECO:0000313" key="8">
    <source>
        <dbReference type="EMBL" id="NYF38572.1"/>
    </source>
</evidence>
<accession>A0A852UNL2</accession>
<reference evidence="8 9" key="1">
    <citation type="submission" date="2020-07" db="EMBL/GenBank/DDBJ databases">
        <title>Sequencing the genomes of 1000 actinobacteria strains.</title>
        <authorList>
            <person name="Klenk H.-P."/>
        </authorList>
    </citation>
    <scope>NUCLEOTIDE SEQUENCE [LARGE SCALE GENOMIC DNA]</scope>
    <source>
        <strain evidence="8 9">DSM 45763</strain>
    </source>
</reference>
<comment type="similarity">
    <text evidence="1 5">Belongs to the peptidase S8 family.</text>
</comment>
<comment type="caution">
    <text evidence="8">The sequence shown here is derived from an EMBL/GenBank/DDBJ whole genome shotgun (WGS) entry which is preliminary data.</text>
</comment>
<dbReference type="AlphaFoldDB" id="A0A852UNL2"/>
<comment type="caution">
    <text evidence="5">Lacks conserved residue(s) required for the propagation of feature annotation.</text>
</comment>
<dbReference type="EMBL" id="JACCCO010000001">
    <property type="protein sequence ID" value="NYF38572.1"/>
    <property type="molecule type" value="Genomic_DNA"/>
</dbReference>
<evidence type="ECO:0000256" key="6">
    <source>
        <dbReference type="SAM" id="MobiDB-lite"/>
    </source>
</evidence>
<proteinExistence type="inferred from homology"/>
<evidence type="ECO:0000256" key="2">
    <source>
        <dbReference type="ARBA" id="ARBA00022670"/>
    </source>
</evidence>
<dbReference type="Gene3D" id="3.40.50.200">
    <property type="entry name" value="Peptidase S8/S53 domain"/>
    <property type="match status" value="1"/>
</dbReference>
<dbReference type="PROSITE" id="PS51892">
    <property type="entry name" value="SUBTILASE"/>
    <property type="match status" value="1"/>
</dbReference>
<keyword evidence="4" id="KW-0720">Serine protease</keyword>
<gene>
    <name evidence="8" type="ORF">HDA43_000731</name>
</gene>
<keyword evidence="9" id="KW-1185">Reference proteome</keyword>
<dbReference type="InterPro" id="IPR051048">
    <property type="entry name" value="Peptidase_S8/S53_subtilisin"/>
</dbReference>
<dbReference type="PANTHER" id="PTHR43399:SF4">
    <property type="entry name" value="CELL WALL-ASSOCIATED PROTEASE"/>
    <property type="match status" value="1"/>
</dbReference>
<organism evidence="8 9">
    <name type="scientific">Streptosporangium sandarakinum</name>
    <dbReference type="NCBI Taxonomy" id="1260955"/>
    <lineage>
        <taxon>Bacteria</taxon>
        <taxon>Bacillati</taxon>
        <taxon>Actinomycetota</taxon>
        <taxon>Actinomycetes</taxon>
        <taxon>Streptosporangiales</taxon>
        <taxon>Streptosporangiaceae</taxon>
        <taxon>Streptosporangium</taxon>
    </lineage>
</organism>
<sequence>MGLATTSVSKATAGRTWQSLVGGARSPAAGRSKIWLDGKRPITLDRSAKQIGAPQAWRQGLTGAGVTVAVLDSGYDATHPDLKDVVTRSRNFSDEPDVTDGIGHGTHVASIVAGAGERYRGVAPGAKIALGKVGGEYASESAILAGMEWAAAEVEAKIINMSIGGPDTPGIDPLEHAVNTLSARTGALFVIAAGNDGAPGSVSSPGSADAALTVGAVDGSDRMAEFSSRGPRLGDHAIKPEVTAPGVGIMAAAAQGTADGPYVGQHRRSDRPPRLRGRIALPAGWFLQRREPRWPRRSRPASQASDSRTAVPVR</sequence>
<dbReference type="PRINTS" id="PR00723">
    <property type="entry name" value="SUBTILISIN"/>
</dbReference>
<keyword evidence="3" id="KW-0378">Hydrolase</keyword>
<feature type="domain" description="Peptidase S8/S53" evidence="7">
    <location>
        <begin position="63"/>
        <end position="247"/>
    </location>
</feature>
<keyword evidence="2 8" id="KW-0645">Protease</keyword>
<name>A0A852UNL2_9ACTN</name>
<dbReference type="GO" id="GO:0004252">
    <property type="term" value="F:serine-type endopeptidase activity"/>
    <property type="evidence" value="ECO:0007669"/>
    <property type="project" value="InterPro"/>
</dbReference>
<evidence type="ECO:0000259" key="7">
    <source>
        <dbReference type="Pfam" id="PF00082"/>
    </source>
</evidence>
<dbReference type="InterPro" id="IPR036852">
    <property type="entry name" value="Peptidase_S8/S53_dom_sf"/>
</dbReference>
<dbReference type="InterPro" id="IPR015500">
    <property type="entry name" value="Peptidase_S8_subtilisin-rel"/>
</dbReference>
<dbReference type="InterPro" id="IPR000209">
    <property type="entry name" value="Peptidase_S8/S53_dom"/>
</dbReference>
<evidence type="ECO:0000313" key="9">
    <source>
        <dbReference type="Proteomes" id="UP000576393"/>
    </source>
</evidence>